<dbReference type="PANTHER" id="PTHR20875">
    <property type="entry name" value="EF-HAND CALCIUM-BINDING DOMAIN-CONTAINING PROTEIN 6-RELATED"/>
    <property type="match status" value="1"/>
</dbReference>
<keyword evidence="2" id="KW-0455">Luminescence</keyword>
<feature type="region of interest" description="Disordered" evidence="4">
    <location>
        <begin position="91"/>
        <end position="121"/>
    </location>
</feature>
<proteinExistence type="inferred from homology"/>
<evidence type="ECO:0000256" key="3">
    <source>
        <dbReference type="ARBA" id="ARBA00023262"/>
    </source>
</evidence>
<dbReference type="InterPro" id="IPR052603">
    <property type="entry name" value="EFCB6"/>
</dbReference>
<reference evidence="6" key="1">
    <citation type="submission" date="2021-01" db="UniProtKB">
        <authorList>
            <consortium name="EnsemblMetazoa"/>
        </authorList>
    </citation>
    <scope>IDENTIFICATION</scope>
</reference>
<dbReference type="GO" id="GO:0005654">
    <property type="term" value="C:nucleoplasm"/>
    <property type="evidence" value="ECO:0007669"/>
    <property type="project" value="TreeGrafter"/>
</dbReference>
<feature type="compositionally biased region" description="Low complexity" evidence="4">
    <location>
        <begin position="92"/>
        <end position="105"/>
    </location>
</feature>
<dbReference type="RefSeq" id="XP_066930137.1">
    <property type="nucleotide sequence ID" value="XM_067074036.1"/>
</dbReference>
<dbReference type="EnsemblMetazoa" id="CLYHEMT018649.1">
    <property type="protein sequence ID" value="CLYHEMP018649.1"/>
    <property type="gene ID" value="CLYHEMG018649"/>
</dbReference>
<dbReference type="PROSITE" id="PS50222">
    <property type="entry name" value="EF_HAND_2"/>
    <property type="match status" value="2"/>
</dbReference>
<feature type="domain" description="EF-hand" evidence="5">
    <location>
        <begin position="574"/>
        <end position="609"/>
    </location>
</feature>
<evidence type="ECO:0000313" key="6">
    <source>
        <dbReference type="EnsemblMetazoa" id="CLYHEMP018649.1"/>
    </source>
</evidence>
<dbReference type="InterPro" id="IPR002048">
    <property type="entry name" value="EF_hand_dom"/>
</dbReference>
<protein>
    <recommendedName>
        <fullName evidence="5">EF-hand domain-containing protein</fullName>
    </recommendedName>
</protein>
<evidence type="ECO:0000256" key="1">
    <source>
        <dbReference type="ARBA" id="ARBA00007828"/>
    </source>
</evidence>
<sequence length="780" mass="91050">MVVKTPWQFGDRSSRDQPDDVTLPMLRVEHPASRIGDPASLKLRGVSRLSSRGSHKDDIMLLPDIPSHADVIIGEDRSQIRIPIFGNAANMSVRSESRSTTRSQSAMNGGDSEKKKNDNIASTTELQQLLREKMKTGYFSMKNLFESYDSKEKSSVSRQDLHRILSKFLGMSITYSQFNRLMKRYGFNEKSMISYDEFYKKVRQPVKKEDSQSEYPSWFFTREDEDNNESYQSANAVLNQLKNQAQKNLTELLVTLQLEGKDNVTRRIFEDTLSTNGYHLKSFEFEKLWRKLDSKNGELIPMKLFCDRILTTDFSHTKEKSPRRRDVSTENWLNKTTNEGYRDMYHAFSEFANKHDLVTKEHFLMVLADYGLYLRSQDFENFCARCNLQVQNNDSVNFKEFLKFFNNNNNSTKSHVTAKDERCRSVTSSLSSIENRLWFMFGKNYIQLLDKFRKLDRQGCQTLSKIQFRAGLESVLSFNIDEEDFQNLIANVPKDANGEIKYVEFLRNLRKSPSLDTCSSVDDEEDDRFQLTGGRAVSQNGSSCSTSMSFLMDGCFDDRNMDQLSLLIKDKIRQNFQRIEKIFHDLDVKNTKRMNKEMLRKILYKIGLKISSTECDMVWETLLTDQNGSLEFQHFIRHFSHSIKSAAFPNSKKNPPVRGDSDFRVLSMRFNSWKTLIQDFARADLENNYAVLKTRFEQIDEEQHGFVTIREFKSILESVCRELTPSELEIIVEKFSSSQKIFWPEFLKQLRQVRINSRQRHNMKDIMQHATPTELYAINE</sequence>
<evidence type="ECO:0000313" key="7">
    <source>
        <dbReference type="Proteomes" id="UP000594262"/>
    </source>
</evidence>
<dbReference type="GeneID" id="136817716"/>
<comment type="similarity">
    <text evidence="1">Belongs to the aequorin family.</text>
</comment>
<name>A0A7M6DNR0_9CNID</name>
<dbReference type="InterPro" id="IPR011992">
    <property type="entry name" value="EF-hand-dom_pair"/>
</dbReference>
<evidence type="ECO:0000259" key="5">
    <source>
        <dbReference type="PROSITE" id="PS50222"/>
    </source>
</evidence>
<dbReference type="AlphaFoldDB" id="A0A7M6DNR0"/>
<dbReference type="Gene3D" id="1.10.238.10">
    <property type="entry name" value="EF-hand"/>
    <property type="match status" value="5"/>
</dbReference>
<keyword evidence="3" id="KW-0599">Photoprotein</keyword>
<dbReference type="PANTHER" id="PTHR20875:SF5">
    <property type="entry name" value="EF-HAND DOMAIN-CONTAINING PROTEIN"/>
    <property type="match status" value="1"/>
</dbReference>
<feature type="region of interest" description="Disordered" evidence="4">
    <location>
        <begin position="1"/>
        <end position="20"/>
    </location>
</feature>
<dbReference type="OrthoDB" id="26525at2759"/>
<feature type="domain" description="EF-hand" evidence="5">
    <location>
        <begin position="687"/>
        <end position="722"/>
    </location>
</feature>
<dbReference type="GO" id="GO:0005509">
    <property type="term" value="F:calcium ion binding"/>
    <property type="evidence" value="ECO:0007669"/>
    <property type="project" value="InterPro"/>
</dbReference>
<evidence type="ECO:0000256" key="2">
    <source>
        <dbReference type="ARBA" id="ARBA00023223"/>
    </source>
</evidence>
<dbReference type="SUPFAM" id="SSF47473">
    <property type="entry name" value="EF-hand"/>
    <property type="match status" value="3"/>
</dbReference>
<keyword evidence="7" id="KW-1185">Reference proteome</keyword>
<organism evidence="6 7">
    <name type="scientific">Clytia hemisphaerica</name>
    <dbReference type="NCBI Taxonomy" id="252671"/>
    <lineage>
        <taxon>Eukaryota</taxon>
        <taxon>Metazoa</taxon>
        <taxon>Cnidaria</taxon>
        <taxon>Hydrozoa</taxon>
        <taxon>Hydroidolina</taxon>
        <taxon>Leptothecata</taxon>
        <taxon>Obeliida</taxon>
        <taxon>Clytiidae</taxon>
        <taxon>Clytia</taxon>
    </lineage>
</organism>
<dbReference type="GO" id="GO:0008218">
    <property type="term" value="P:bioluminescence"/>
    <property type="evidence" value="ECO:0007669"/>
    <property type="project" value="UniProtKB-KW"/>
</dbReference>
<accession>A0A7M6DNR0</accession>
<evidence type="ECO:0000256" key="4">
    <source>
        <dbReference type="SAM" id="MobiDB-lite"/>
    </source>
</evidence>
<dbReference type="Proteomes" id="UP000594262">
    <property type="component" value="Unplaced"/>
</dbReference>